<evidence type="ECO:0000256" key="1">
    <source>
        <dbReference type="ARBA" id="ARBA00022722"/>
    </source>
</evidence>
<gene>
    <name evidence="4" type="ORF">CLO192961_LOCUS138428</name>
</gene>
<dbReference type="Proteomes" id="UP000766486">
    <property type="component" value="Unassembled WGS sequence"/>
</dbReference>
<comment type="caution">
    <text evidence="4">The sequence shown here is derived from an EMBL/GenBank/DDBJ whole genome shotgun (WGS) entry which is preliminary data.</text>
</comment>
<accession>A0ABY6U040</accession>
<feature type="chain" id="PRO_5045779570" evidence="3">
    <location>
        <begin position="20"/>
        <end position="156"/>
    </location>
</feature>
<keyword evidence="1" id="KW-0540">Nuclease</keyword>
<keyword evidence="2" id="KW-0378">Hydrolase</keyword>
<evidence type="ECO:0000313" key="5">
    <source>
        <dbReference type="Proteomes" id="UP000766486"/>
    </source>
</evidence>
<proteinExistence type="predicted"/>
<reference evidence="4 5" key="1">
    <citation type="submission" date="2019-06" db="EMBL/GenBank/DDBJ databases">
        <authorList>
            <person name="Broberg M."/>
        </authorList>
    </citation>
    <scope>NUCLEOTIDE SEQUENCE [LARGE SCALE GENOMIC DNA]</scope>
</reference>
<keyword evidence="5" id="KW-1185">Reference proteome</keyword>
<dbReference type="SUPFAM" id="SSF53933">
    <property type="entry name" value="Microbial ribonucleases"/>
    <property type="match status" value="1"/>
</dbReference>
<keyword evidence="3" id="KW-0732">Signal</keyword>
<organism evidence="4 5">
    <name type="scientific">Bionectria ochroleuca</name>
    <name type="common">Gliocladium roseum</name>
    <dbReference type="NCBI Taxonomy" id="29856"/>
    <lineage>
        <taxon>Eukaryota</taxon>
        <taxon>Fungi</taxon>
        <taxon>Dikarya</taxon>
        <taxon>Ascomycota</taxon>
        <taxon>Pezizomycotina</taxon>
        <taxon>Sordariomycetes</taxon>
        <taxon>Hypocreomycetidae</taxon>
        <taxon>Hypocreales</taxon>
        <taxon>Bionectriaceae</taxon>
        <taxon>Clonostachys</taxon>
    </lineage>
</organism>
<evidence type="ECO:0000313" key="4">
    <source>
        <dbReference type="EMBL" id="VUC24333.1"/>
    </source>
</evidence>
<feature type="signal peptide" evidence="3">
    <location>
        <begin position="1"/>
        <end position="19"/>
    </location>
</feature>
<dbReference type="EMBL" id="CABFNS010000718">
    <property type="protein sequence ID" value="VUC24333.1"/>
    <property type="molecule type" value="Genomic_DNA"/>
</dbReference>
<dbReference type="Gene3D" id="3.10.450.30">
    <property type="entry name" value="Microbial ribonucleases"/>
    <property type="match status" value="1"/>
</dbReference>
<name>A0ABY6U040_BIOOC</name>
<evidence type="ECO:0000256" key="3">
    <source>
        <dbReference type="SAM" id="SignalP"/>
    </source>
</evidence>
<sequence length="156" mass="17219">MVAFNSLLLTLLPVITALASPMSDEESFSLEQRAGRQYTCKGGDNNDGQLWGVVSQDRAEGYFREAKTNTGKSGYPKPFGNAGKVMKFPSGCGEDVWELPLLANGNRFDFNQKKENNDPGQIRVYYTKDLKFCGIGAKKTANKQERGNNPHNCSTN</sequence>
<protein>
    <submittedName>
        <fullName evidence="4">Uncharacterized protein</fullName>
    </submittedName>
</protein>
<dbReference type="InterPro" id="IPR016191">
    <property type="entry name" value="Ribonuclease/ribotoxin"/>
</dbReference>
<evidence type="ECO:0000256" key="2">
    <source>
        <dbReference type="ARBA" id="ARBA00022801"/>
    </source>
</evidence>